<reference evidence="1 2" key="1">
    <citation type="journal article" date="2020" name="G3 (Bethesda)">
        <title>Improved Reference Genome for Cyclotella cryptica CCMP332, a Model for Cell Wall Morphogenesis, Salinity Adaptation, and Lipid Production in Diatoms (Bacillariophyta).</title>
        <authorList>
            <person name="Roberts W.R."/>
            <person name="Downey K.M."/>
            <person name="Ruck E.C."/>
            <person name="Traller J.C."/>
            <person name="Alverson A.J."/>
        </authorList>
    </citation>
    <scope>NUCLEOTIDE SEQUENCE [LARGE SCALE GENOMIC DNA]</scope>
    <source>
        <strain evidence="1 2">CCMP332</strain>
    </source>
</reference>
<sequence>MLQSIREEVTDFGILLYPPLDLSHSPTESTFSQQLNNQLQALEKYVTCIHDASLPLSGMSMQSCMSEEVREMTNRLLNGIKTRVAEVKSAMS</sequence>
<protein>
    <submittedName>
        <fullName evidence="1">Uncharacterized protein</fullName>
    </submittedName>
</protein>
<dbReference type="AlphaFoldDB" id="A0ABD3PCY5"/>
<organism evidence="1 2">
    <name type="scientific">Cyclotella cryptica</name>
    <dbReference type="NCBI Taxonomy" id="29204"/>
    <lineage>
        <taxon>Eukaryota</taxon>
        <taxon>Sar</taxon>
        <taxon>Stramenopiles</taxon>
        <taxon>Ochrophyta</taxon>
        <taxon>Bacillariophyta</taxon>
        <taxon>Coscinodiscophyceae</taxon>
        <taxon>Thalassiosirophycidae</taxon>
        <taxon>Stephanodiscales</taxon>
        <taxon>Stephanodiscaceae</taxon>
        <taxon>Cyclotella</taxon>
    </lineage>
</organism>
<evidence type="ECO:0000313" key="2">
    <source>
        <dbReference type="Proteomes" id="UP001516023"/>
    </source>
</evidence>
<keyword evidence="2" id="KW-1185">Reference proteome</keyword>
<accession>A0ABD3PCY5</accession>
<name>A0ABD3PCY5_9STRA</name>
<gene>
    <name evidence="1" type="ORF">HJC23_005689</name>
</gene>
<evidence type="ECO:0000313" key="1">
    <source>
        <dbReference type="EMBL" id="KAL3785980.1"/>
    </source>
</evidence>
<dbReference type="EMBL" id="JABMIG020000205">
    <property type="protein sequence ID" value="KAL3785980.1"/>
    <property type="molecule type" value="Genomic_DNA"/>
</dbReference>
<comment type="caution">
    <text evidence="1">The sequence shown here is derived from an EMBL/GenBank/DDBJ whole genome shotgun (WGS) entry which is preliminary data.</text>
</comment>
<dbReference type="Proteomes" id="UP001516023">
    <property type="component" value="Unassembled WGS sequence"/>
</dbReference>
<proteinExistence type="predicted"/>